<gene>
    <name evidence="1" type="ORF">BCV70DRAFT_71436</name>
</gene>
<dbReference type="AlphaFoldDB" id="A0A317XTQ5"/>
<sequence>MLGLPSMRSTVVEAAPPPSLCKACTPVWKPPLLHCAFSFTAGCRRVPTEVYHSVLEKCRRSISQSVRATLGSNGRRRWALAFSFASSLYHVLSMAGAPAAGKNRAETQSAAGLQVSTGADKLDSVHILHSTAQDLQSLARPDSTKWNQVTRKPCLALQQ</sequence>
<protein>
    <submittedName>
        <fullName evidence="1">Uncharacterized protein</fullName>
    </submittedName>
</protein>
<dbReference type="EMBL" id="KZ819190">
    <property type="protein sequence ID" value="PWZ01298.1"/>
    <property type="molecule type" value="Genomic_DNA"/>
</dbReference>
<dbReference type="InParanoid" id="A0A317XTQ5"/>
<dbReference type="Proteomes" id="UP000246740">
    <property type="component" value="Unassembled WGS sequence"/>
</dbReference>
<organism evidence="1 2">
    <name type="scientific">Testicularia cyperi</name>
    <dbReference type="NCBI Taxonomy" id="1882483"/>
    <lineage>
        <taxon>Eukaryota</taxon>
        <taxon>Fungi</taxon>
        <taxon>Dikarya</taxon>
        <taxon>Basidiomycota</taxon>
        <taxon>Ustilaginomycotina</taxon>
        <taxon>Ustilaginomycetes</taxon>
        <taxon>Ustilaginales</taxon>
        <taxon>Anthracoideaceae</taxon>
        <taxon>Testicularia</taxon>
    </lineage>
</organism>
<reference evidence="1 2" key="1">
    <citation type="journal article" date="2018" name="Mol. Biol. Evol.">
        <title>Broad Genomic Sampling Reveals a Smut Pathogenic Ancestry of the Fungal Clade Ustilaginomycotina.</title>
        <authorList>
            <person name="Kijpornyongpan T."/>
            <person name="Mondo S.J."/>
            <person name="Barry K."/>
            <person name="Sandor L."/>
            <person name="Lee J."/>
            <person name="Lipzen A."/>
            <person name="Pangilinan J."/>
            <person name="LaButti K."/>
            <person name="Hainaut M."/>
            <person name="Henrissat B."/>
            <person name="Grigoriev I.V."/>
            <person name="Spatafora J.W."/>
            <person name="Aime M.C."/>
        </authorList>
    </citation>
    <scope>NUCLEOTIDE SEQUENCE [LARGE SCALE GENOMIC DNA]</scope>
    <source>
        <strain evidence="1 2">MCA 3645</strain>
    </source>
</reference>
<proteinExistence type="predicted"/>
<keyword evidence="2" id="KW-1185">Reference proteome</keyword>
<evidence type="ECO:0000313" key="2">
    <source>
        <dbReference type="Proteomes" id="UP000246740"/>
    </source>
</evidence>
<name>A0A317XTQ5_9BASI</name>
<evidence type="ECO:0000313" key="1">
    <source>
        <dbReference type="EMBL" id="PWZ01298.1"/>
    </source>
</evidence>
<accession>A0A317XTQ5</accession>